<gene>
    <name evidence="3" type="ORF">EJV47_05210</name>
</gene>
<dbReference type="RefSeq" id="WP_126692070.1">
    <property type="nucleotide sequence ID" value="NZ_RXOF01000002.1"/>
</dbReference>
<dbReference type="AlphaFoldDB" id="A0A3S0K7U1"/>
<keyword evidence="2" id="KW-0472">Membrane</keyword>
<feature type="region of interest" description="Disordered" evidence="1">
    <location>
        <begin position="211"/>
        <end position="233"/>
    </location>
</feature>
<accession>A0A3S0K7U1</accession>
<evidence type="ECO:0000313" key="4">
    <source>
        <dbReference type="Proteomes" id="UP000282184"/>
    </source>
</evidence>
<dbReference type="Proteomes" id="UP000282184">
    <property type="component" value="Unassembled WGS sequence"/>
</dbReference>
<evidence type="ECO:0000256" key="1">
    <source>
        <dbReference type="SAM" id="MobiDB-lite"/>
    </source>
</evidence>
<evidence type="ECO:0000313" key="3">
    <source>
        <dbReference type="EMBL" id="RTQ52415.1"/>
    </source>
</evidence>
<evidence type="ECO:0008006" key="5">
    <source>
        <dbReference type="Google" id="ProtNLM"/>
    </source>
</evidence>
<reference evidence="3 4" key="1">
    <citation type="submission" date="2018-12" db="EMBL/GenBank/DDBJ databases">
        <title>Hymenobacter gummosus sp. nov., isolated from a spring.</title>
        <authorList>
            <person name="Nie L."/>
        </authorList>
    </citation>
    <scope>NUCLEOTIDE SEQUENCE [LARGE SCALE GENOMIC DNA]</scope>
    <source>
        <strain evidence="3 4">KCTC 52166</strain>
    </source>
</reference>
<feature type="compositionally biased region" description="Low complexity" evidence="1">
    <location>
        <begin position="80"/>
        <end position="136"/>
    </location>
</feature>
<comment type="caution">
    <text evidence="3">The sequence shown here is derived from an EMBL/GenBank/DDBJ whole genome shotgun (WGS) entry which is preliminary data.</text>
</comment>
<feature type="region of interest" description="Disordered" evidence="1">
    <location>
        <begin position="80"/>
        <end position="150"/>
    </location>
</feature>
<feature type="region of interest" description="Disordered" evidence="1">
    <location>
        <begin position="1"/>
        <end position="20"/>
    </location>
</feature>
<keyword evidence="4" id="KW-1185">Reference proteome</keyword>
<keyword evidence="2" id="KW-1133">Transmembrane helix</keyword>
<dbReference type="EMBL" id="RXOF01000002">
    <property type="protein sequence ID" value="RTQ52415.1"/>
    <property type="molecule type" value="Genomic_DNA"/>
</dbReference>
<dbReference type="Pfam" id="PF13715">
    <property type="entry name" value="CarbopepD_reg_2"/>
    <property type="match status" value="1"/>
</dbReference>
<dbReference type="Gene3D" id="2.60.40.1120">
    <property type="entry name" value="Carboxypeptidase-like, regulatory domain"/>
    <property type="match status" value="1"/>
</dbReference>
<dbReference type="InterPro" id="IPR008969">
    <property type="entry name" value="CarboxyPept-like_regulatory"/>
</dbReference>
<dbReference type="SUPFAM" id="SSF49464">
    <property type="entry name" value="Carboxypeptidase regulatory domain-like"/>
    <property type="match status" value="1"/>
</dbReference>
<keyword evidence="2" id="KW-0812">Transmembrane</keyword>
<sequence>MSDNYETVTTDEQVDNDEASLDSGNRKLGLIAGGVVLLLGAAIAFGPAANRQRIANGQMPTFELAGASVVGSRPVEEAAPAAEAAAAPDAEAKATTKTAAARPAASRPASAAVATSTPADAAPAAEAAPAVVEEAPAPAPAPAVEEAPRMSTLSGRILDENGKPLAGATVFVKGTHKFASTDANGNYSVEAPAGENSVVYGYGGYQDQEMRVGGGQKNTVTLVPSETGKRKRR</sequence>
<dbReference type="OrthoDB" id="883344at2"/>
<name>A0A3S0K7U1_9BACT</name>
<feature type="compositionally biased region" description="Polar residues" evidence="1">
    <location>
        <begin position="1"/>
        <end position="11"/>
    </location>
</feature>
<proteinExistence type="predicted"/>
<protein>
    <recommendedName>
        <fullName evidence="5">Carboxypeptidase-like regulatory domain-containing protein</fullName>
    </recommendedName>
</protein>
<evidence type="ECO:0000256" key="2">
    <source>
        <dbReference type="SAM" id="Phobius"/>
    </source>
</evidence>
<organism evidence="3 4">
    <name type="scientific">Hymenobacter gummosus</name>
    <dbReference type="NCBI Taxonomy" id="1776032"/>
    <lineage>
        <taxon>Bacteria</taxon>
        <taxon>Pseudomonadati</taxon>
        <taxon>Bacteroidota</taxon>
        <taxon>Cytophagia</taxon>
        <taxon>Cytophagales</taxon>
        <taxon>Hymenobacteraceae</taxon>
        <taxon>Hymenobacter</taxon>
    </lineage>
</organism>
<feature type="transmembrane region" description="Helical" evidence="2">
    <location>
        <begin position="28"/>
        <end position="49"/>
    </location>
</feature>